<dbReference type="InterPro" id="IPR016131">
    <property type="entry name" value="Haemerythrin_Fe_BS"/>
</dbReference>
<accession>A0A5S5ME41</accession>
<protein>
    <submittedName>
        <fullName evidence="13">Bacteriohemerythrin</fullName>
    </submittedName>
</protein>
<dbReference type="PANTHER" id="PTHR32089">
    <property type="entry name" value="METHYL-ACCEPTING CHEMOTAXIS PROTEIN MCPB"/>
    <property type="match status" value="1"/>
</dbReference>
<keyword evidence="4" id="KW-0479">Metal-binding</keyword>
<organism evidence="13 14">
    <name type="scientific">Desulfobotulus mexicanus</name>
    <dbReference type="NCBI Taxonomy" id="2586642"/>
    <lineage>
        <taxon>Bacteria</taxon>
        <taxon>Pseudomonadati</taxon>
        <taxon>Thermodesulfobacteriota</taxon>
        <taxon>Desulfobacteria</taxon>
        <taxon>Desulfobacterales</taxon>
        <taxon>Desulfobacteraceae</taxon>
        <taxon>Desulfobotulus</taxon>
    </lineage>
</organism>
<dbReference type="GO" id="GO:0007165">
    <property type="term" value="P:signal transduction"/>
    <property type="evidence" value="ECO:0007669"/>
    <property type="project" value="UniProtKB-KW"/>
</dbReference>
<sequence length="640" mass="69386">MDDFFAKGPMAVLFLYNPSCLRRVFMVASLVKKSLDVKIAGSLLLVVILALIFMLWAFRSVQIHDSTRIAEAMAAQVQAMDSVSVNADTRALLEGLQKDIRAIPHTLSHGMLGRMVLAAAASLLFVMLAMGFLFNRIFLTPVRELNASLRKAIKGKERDLTVRMGLVREDEIGSLSAGFDLFVATLDEIIMSVGGKTQSIAAASSEVAMVSAEMEGEASDLHRRSNSVAAAAEEMNTSMHTVAAASEEASTNIAMVAEAAAQMQVNISGVAGNCREALEISTQARNQVDVVSDKVGTLGAAAQEIGNVTELITEIAEQTNLLALNATIEAARAGEYGKGFAVVAGEIKKLADQTADATRIIREKIGGIQSSTRETVEEVGTISQVISQVDQIVHEIVLSVDEQSSRASEVAENIDQASIGIREVNENVAQSSLVASEIARDIATVDTVAAEMSGRSSHMSISAKDLDLLASNLREMIAVFRVSNKEKAGGLDSGLKASDIPELMPWSSRLATSIKTIDDQHRELVRLINLLHKAMRLQKGTAELGGILKQLADYTVTHFAYEEELFARYGYPESRSHSKVHRDLVARVVGIQKDFESGKATVTMDLMDFLKDWLNTHILKTDMAYVPFLKEKMGKTELRL</sequence>
<dbReference type="Gene3D" id="1.10.287.950">
    <property type="entry name" value="Methyl-accepting chemotaxis protein"/>
    <property type="match status" value="1"/>
</dbReference>
<feature type="domain" description="HAMP" evidence="12">
    <location>
        <begin position="136"/>
        <end position="191"/>
    </location>
</feature>
<dbReference type="InterPro" id="IPR003660">
    <property type="entry name" value="HAMP_dom"/>
</dbReference>
<dbReference type="EMBL" id="VDMB01000017">
    <property type="protein sequence ID" value="TYT73967.1"/>
    <property type="molecule type" value="Genomic_DNA"/>
</dbReference>
<reference evidence="13 14" key="1">
    <citation type="submission" date="2019-06" db="EMBL/GenBank/DDBJ databases">
        <title>Desulfobotulus mexicanus sp. nov., a novel sulfate-reducing bacterium isolated from the sediment of an alkaline crater lake in Mexico.</title>
        <authorList>
            <person name="Hirschler-Rea A."/>
        </authorList>
    </citation>
    <scope>NUCLEOTIDE SEQUENCE [LARGE SCALE GENOMIC DNA]</scope>
    <source>
        <strain evidence="13 14">PAR22N</strain>
    </source>
</reference>
<evidence type="ECO:0000256" key="5">
    <source>
        <dbReference type="ARBA" id="ARBA00023004"/>
    </source>
</evidence>
<dbReference type="OrthoDB" id="9774644at2"/>
<keyword evidence="14" id="KW-1185">Reference proteome</keyword>
<dbReference type="NCBIfam" id="NF033749">
    <property type="entry name" value="bact_hemeryth"/>
    <property type="match status" value="1"/>
</dbReference>
<evidence type="ECO:0000259" key="12">
    <source>
        <dbReference type="PROSITE" id="PS50885"/>
    </source>
</evidence>
<dbReference type="GO" id="GO:0005886">
    <property type="term" value="C:plasma membrane"/>
    <property type="evidence" value="ECO:0007669"/>
    <property type="project" value="UniProtKB-SubCell"/>
</dbReference>
<comment type="subcellular location">
    <subcellularLocation>
        <location evidence="1">Cell inner membrane</location>
        <topology evidence="1">Multi-pass membrane protein</topology>
    </subcellularLocation>
</comment>
<comment type="caution">
    <text evidence="13">The sequence shown here is derived from an EMBL/GenBank/DDBJ whole genome shotgun (WGS) entry which is preliminary data.</text>
</comment>
<dbReference type="InterPro" id="IPR004089">
    <property type="entry name" value="MCPsignal_dom"/>
</dbReference>
<dbReference type="Proteomes" id="UP000321899">
    <property type="component" value="Unassembled WGS sequence"/>
</dbReference>
<feature type="domain" description="T-SNARE coiled-coil homology" evidence="11">
    <location>
        <begin position="369"/>
        <end position="431"/>
    </location>
</feature>
<keyword evidence="9" id="KW-0812">Transmembrane</keyword>
<dbReference type="SUPFAM" id="SSF58104">
    <property type="entry name" value="Methyl-accepting chemotaxis protein (MCP) signaling domain"/>
    <property type="match status" value="1"/>
</dbReference>
<comment type="similarity">
    <text evidence="7">Belongs to the methyl-accepting chemotaxis (MCP) protein family.</text>
</comment>
<dbReference type="InterPro" id="IPR000727">
    <property type="entry name" value="T_SNARE_dom"/>
</dbReference>
<comment type="similarity">
    <text evidence="2">Belongs to the hemerythrin family.</text>
</comment>
<evidence type="ECO:0000256" key="9">
    <source>
        <dbReference type="SAM" id="Phobius"/>
    </source>
</evidence>
<dbReference type="InterPro" id="IPR035938">
    <property type="entry name" value="Hemerythrin-like_sf"/>
</dbReference>
<dbReference type="CDD" id="cd12107">
    <property type="entry name" value="Hemerythrin"/>
    <property type="match status" value="1"/>
</dbReference>
<dbReference type="AlphaFoldDB" id="A0A5S5ME41"/>
<evidence type="ECO:0000313" key="13">
    <source>
        <dbReference type="EMBL" id="TYT73967.1"/>
    </source>
</evidence>
<evidence type="ECO:0000259" key="10">
    <source>
        <dbReference type="PROSITE" id="PS50111"/>
    </source>
</evidence>
<keyword evidence="5" id="KW-0408">Iron</keyword>
<dbReference type="Pfam" id="PF01814">
    <property type="entry name" value="Hemerythrin"/>
    <property type="match status" value="1"/>
</dbReference>
<dbReference type="InterPro" id="IPR012827">
    <property type="entry name" value="Hemerythrin_metal-bd"/>
</dbReference>
<dbReference type="PANTHER" id="PTHR32089:SF112">
    <property type="entry name" value="LYSOZYME-LIKE PROTEIN-RELATED"/>
    <property type="match status" value="1"/>
</dbReference>
<keyword evidence="3" id="KW-0997">Cell inner membrane</keyword>
<dbReference type="CDD" id="cd06225">
    <property type="entry name" value="HAMP"/>
    <property type="match status" value="1"/>
</dbReference>
<dbReference type="PROSITE" id="PS00550">
    <property type="entry name" value="HEMERYTHRINS"/>
    <property type="match status" value="1"/>
</dbReference>
<evidence type="ECO:0000313" key="14">
    <source>
        <dbReference type="Proteomes" id="UP000321899"/>
    </source>
</evidence>
<dbReference type="NCBIfam" id="TIGR02481">
    <property type="entry name" value="hemeryth_dom"/>
    <property type="match status" value="1"/>
</dbReference>
<keyword evidence="9" id="KW-1133">Transmembrane helix</keyword>
<dbReference type="SMART" id="SM00304">
    <property type="entry name" value="HAMP"/>
    <property type="match status" value="1"/>
</dbReference>
<dbReference type="Gene3D" id="1.20.120.50">
    <property type="entry name" value="Hemerythrin-like"/>
    <property type="match status" value="1"/>
</dbReference>
<evidence type="ECO:0000259" key="11">
    <source>
        <dbReference type="PROSITE" id="PS50192"/>
    </source>
</evidence>
<dbReference type="Pfam" id="PF00015">
    <property type="entry name" value="MCPsignal"/>
    <property type="match status" value="1"/>
</dbReference>
<dbReference type="SMART" id="SM00283">
    <property type="entry name" value="MA"/>
    <property type="match status" value="1"/>
</dbReference>
<dbReference type="PROSITE" id="PS50885">
    <property type="entry name" value="HAMP"/>
    <property type="match status" value="1"/>
</dbReference>
<keyword evidence="6 8" id="KW-0807">Transducer</keyword>
<evidence type="ECO:0000256" key="8">
    <source>
        <dbReference type="PROSITE-ProRule" id="PRU00284"/>
    </source>
</evidence>
<dbReference type="PROSITE" id="PS50111">
    <property type="entry name" value="CHEMOTAXIS_TRANSDUC_2"/>
    <property type="match status" value="1"/>
</dbReference>
<evidence type="ECO:0000256" key="4">
    <source>
        <dbReference type="ARBA" id="ARBA00022723"/>
    </source>
</evidence>
<proteinExistence type="inferred from homology"/>
<dbReference type="InterPro" id="IPR012312">
    <property type="entry name" value="Hemerythrin-like"/>
</dbReference>
<dbReference type="PROSITE" id="PS50192">
    <property type="entry name" value="T_SNARE"/>
    <property type="match status" value="1"/>
</dbReference>
<evidence type="ECO:0000256" key="1">
    <source>
        <dbReference type="ARBA" id="ARBA00004429"/>
    </source>
</evidence>
<keyword evidence="9" id="KW-0472">Membrane</keyword>
<name>A0A5S5ME41_9BACT</name>
<feature type="transmembrane region" description="Helical" evidence="9">
    <location>
        <begin position="39"/>
        <end position="58"/>
    </location>
</feature>
<dbReference type="GO" id="GO:0046872">
    <property type="term" value="F:metal ion binding"/>
    <property type="evidence" value="ECO:0007669"/>
    <property type="project" value="UniProtKB-KW"/>
</dbReference>
<evidence type="ECO:0000256" key="2">
    <source>
        <dbReference type="ARBA" id="ARBA00010587"/>
    </source>
</evidence>
<gene>
    <name evidence="13" type="ORF">FIM25_12460</name>
</gene>
<dbReference type="SUPFAM" id="SSF47188">
    <property type="entry name" value="Hemerythrin-like"/>
    <property type="match status" value="1"/>
</dbReference>
<evidence type="ECO:0000256" key="7">
    <source>
        <dbReference type="ARBA" id="ARBA00029447"/>
    </source>
</evidence>
<evidence type="ECO:0000256" key="3">
    <source>
        <dbReference type="ARBA" id="ARBA00022519"/>
    </source>
</evidence>
<feature type="transmembrane region" description="Helical" evidence="9">
    <location>
        <begin position="115"/>
        <end position="134"/>
    </location>
</feature>
<keyword evidence="3" id="KW-1003">Cell membrane</keyword>
<dbReference type="CDD" id="cd11386">
    <property type="entry name" value="MCP_signal"/>
    <property type="match status" value="1"/>
</dbReference>
<evidence type="ECO:0000256" key="6">
    <source>
        <dbReference type="ARBA" id="ARBA00023224"/>
    </source>
</evidence>
<feature type="domain" description="Methyl-accepting transducer" evidence="10">
    <location>
        <begin position="203"/>
        <end position="446"/>
    </location>
</feature>